<feature type="compositionally biased region" description="Basic and acidic residues" evidence="1">
    <location>
        <begin position="12"/>
        <end position="25"/>
    </location>
</feature>
<protein>
    <submittedName>
        <fullName evidence="2">MAP3K12 binding inhibitory protein 1</fullName>
    </submittedName>
</protein>
<dbReference type="Proteomes" id="UP000694621">
    <property type="component" value="Unplaced"/>
</dbReference>
<name>A0A8B9KBU6_ASTMX</name>
<proteinExistence type="predicted"/>
<sequence>MAANGAGLESGEESKQESRSGEMRPNEGPNQTPNQSFRQCFSSLLGSLTELGCELKLCTSVLSITANVNAVNVADLKPSHVYNCLQQHISKLQLISSNLKHIVELENQSTSARRETTRKSSKELVTTSDQEMEIDPGQISTTSQDHTALKDTAKTQIDDSSIQIKAGKAEIERRISAFIERKQLEINENNVREFCNVIDCNQENSCARTDAVFTPYPGFKSHVKVTRVVNTYGPQTRGGHSEQGEQQHGSFNRDCGNPAIEERLHNIEAHLKLPAAGPVPQSIYQRLKKLEDRILELEGLSPEYFHSMSYSHKRPKASGSQSYSLTELDGKINAVKTALLKRATEFQSAEAREFTF</sequence>
<evidence type="ECO:0000313" key="2">
    <source>
        <dbReference type="Ensembl" id="ENSAMXP00005033539.1"/>
    </source>
</evidence>
<feature type="region of interest" description="Disordered" evidence="1">
    <location>
        <begin position="234"/>
        <end position="257"/>
    </location>
</feature>
<evidence type="ECO:0000256" key="1">
    <source>
        <dbReference type="SAM" id="MobiDB-lite"/>
    </source>
</evidence>
<dbReference type="KEGG" id="amex:103043329"/>
<organism evidence="2 3">
    <name type="scientific">Astyanax mexicanus</name>
    <name type="common">Blind cave fish</name>
    <name type="synonym">Astyanax fasciatus mexicanus</name>
    <dbReference type="NCBI Taxonomy" id="7994"/>
    <lineage>
        <taxon>Eukaryota</taxon>
        <taxon>Metazoa</taxon>
        <taxon>Chordata</taxon>
        <taxon>Craniata</taxon>
        <taxon>Vertebrata</taxon>
        <taxon>Euteleostomi</taxon>
        <taxon>Actinopterygii</taxon>
        <taxon>Neopterygii</taxon>
        <taxon>Teleostei</taxon>
        <taxon>Ostariophysi</taxon>
        <taxon>Characiformes</taxon>
        <taxon>Characoidei</taxon>
        <taxon>Acestrorhamphidae</taxon>
        <taxon>Acestrorhamphinae</taxon>
        <taxon>Astyanax</taxon>
    </lineage>
</organism>
<dbReference type="Ensembl" id="ENSAMXT00005036634.1">
    <property type="protein sequence ID" value="ENSAMXP00005033539.1"/>
    <property type="gene ID" value="ENSAMXG00005016245.1"/>
</dbReference>
<dbReference type="AlphaFoldDB" id="A0A8B9KBU6"/>
<dbReference type="CTD" id="51562"/>
<dbReference type="GeneID" id="103043329"/>
<feature type="region of interest" description="Disordered" evidence="1">
    <location>
        <begin position="1"/>
        <end position="35"/>
    </location>
</feature>
<dbReference type="OMA" id="CLQDHIA"/>
<feature type="region of interest" description="Disordered" evidence="1">
    <location>
        <begin position="110"/>
        <end position="129"/>
    </location>
</feature>
<reference evidence="2" key="1">
    <citation type="submission" date="2025-08" db="UniProtKB">
        <authorList>
            <consortium name="Ensembl"/>
        </authorList>
    </citation>
    <scope>IDENTIFICATION</scope>
</reference>
<feature type="compositionally biased region" description="Basic and acidic residues" evidence="1">
    <location>
        <begin position="112"/>
        <end position="122"/>
    </location>
</feature>
<accession>A0A8B9KBU6</accession>
<evidence type="ECO:0000313" key="3">
    <source>
        <dbReference type="Proteomes" id="UP000694621"/>
    </source>
</evidence>
<dbReference type="PANTHER" id="PTHR23404">
    <property type="entry name" value="MOLYBDOPTERIN SYNTHASE RELATED"/>
    <property type="match status" value="1"/>
</dbReference>